<sequence length="413" mass="45429">MLHPSEQSEAPLLEEIATFLRVAEAGSLTLAARQLGVPKSTVSRRIARLEEKLGARLLHRTTRKLGLTEVGADYRHRAATAIAQLDEATEVIRAQREQPCGHLRVTAPYDSWLSPFPDLCAEFARLHPRCTLEVVLTDRTLDLVADGIDLAVRGAMTLPDSTLVARRLWGVPIRLYATPRYLEERRIPASPEALAEHDLILNRALHGRGSLRLIGPAGEERQVPVRAAVAVNGFVFVHRVTLAHAGIGLMPSMNAEADVDAGRLVEVLPTWTTGMANMFVVHPGGRLLSAKVRAFQDLLLERMGEKACPRNREERLAHEAARRELEGAFAGRPEEGRDEPRDAATRRKKSVVEASEHGTTREPRKTGSVRGADESRKGSVRGADKSRAGVPARRERAETRTRSSHATQAGRAR</sequence>
<dbReference type="PROSITE" id="PS50931">
    <property type="entry name" value="HTH_LYSR"/>
    <property type="match status" value="1"/>
</dbReference>
<dbReference type="EMBL" id="CP012159">
    <property type="protein sequence ID" value="AKT40516.1"/>
    <property type="molecule type" value="Genomic_DNA"/>
</dbReference>
<gene>
    <name evidence="7" type="ORF">CMC5_046710</name>
</gene>
<accession>A0A0K1EI19</accession>
<evidence type="ECO:0000256" key="5">
    <source>
        <dbReference type="SAM" id="MobiDB-lite"/>
    </source>
</evidence>
<proteinExistence type="inferred from homology"/>
<dbReference type="Pfam" id="PF00126">
    <property type="entry name" value="HTH_1"/>
    <property type="match status" value="1"/>
</dbReference>
<protein>
    <recommendedName>
        <fullName evidence="6">HTH lysR-type domain-containing protein</fullName>
    </recommendedName>
</protein>
<dbReference type="InterPro" id="IPR000847">
    <property type="entry name" value="LysR_HTH_N"/>
</dbReference>
<keyword evidence="4" id="KW-0804">Transcription</keyword>
<evidence type="ECO:0000256" key="3">
    <source>
        <dbReference type="ARBA" id="ARBA00023125"/>
    </source>
</evidence>
<dbReference type="InterPro" id="IPR036388">
    <property type="entry name" value="WH-like_DNA-bd_sf"/>
</dbReference>
<dbReference type="AlphaFoldDB" id="A0A0K1EI19"/>
<feature type="region of interest" description="Disordered" evidence="5">
    <location>
        <begin position="324"/>
        <end position="413"/>
    </location>
</feature>
<dbReference type="PATRIC" id="fig|52.7.peg.5154"/>
<dbReference type="CDD" id="cd08422">
    <property type="entry name" value="PBP2_CrgA_like"/>
    <property type="match status" value="1"/>
</dbReference>
<feature type="compositionally biased region" description="Basic and acidic residues" evidence="5">
    <location>
        <begin position="324"/>
        <end position="401"/>
    </location>
</feature>
<dbReference type="RefSeq" id="WP_050432441.1">
    <property type="nucleotide sequence ID" value="NZ_CP012159.1"/>
</dbReference>
<evidence type="ECO:0000256" key="2">
    <source>
        <dbReference type="ARBA" id="ARBA00023015"/>
    </source>
</evidence>
<dbReference type="Gene3D" id="1.10.10.10">
    <property type="entry name" value="Winged helix-like DNA-binding domain superfamily/Winged helix DNA-binding domain"/>
    <property type="match status" value="1"/>
</dbReference>
<feature type="domain" description="HTH lysR-type" evidence="6">
    <location>
        <begin position="11"/>
        <end position="68"/>
    </location>
</feature>
<dbReference type="STRING" id="52.CMC5_046710"/>
<dbReference type="Pfam" id="PF03466">
    <property type="entry name" value="LysR_substrate"/>
    <property type="match status" value="1"/>
</dbReference>
<dbReference type="PANTHER" id="PTHR30537">
    <property type="entry name" value="HTH-TYPE TRANSCRIPTIONAL REGULATOR"/>
    <property type="match status" value="1"/>
</dbReference>
<evidence type="ECO:0000256" key="1">
    <source>
        <dbReference type="ARBA" id="ARBA00009437"/>
    </source>
</evidence>
<keyword evidence="8" id="KW-1185">Reference proteome</keyword>
<comment type="similarity">
    <text evidence="1">Belongs to the LysR transcriptional regulatory family.</text>
</comment>
<dbReference type="InterPro" id="IPR036390">
    <property type="entry name" value="WH_DNA-bd_sf"/>
</dbReference>
<dbReference type="GO" id="GO:0043565">
    <property type="term" value="F:sequence-specific DNA binding"/>
    <property type="evidence" value="ECO:0007669"/>
    <property type="project" value="TreeGrafter"/>
</dbReference>
<keyword evidence="2" id="KW-0805">Transcription regulation</keyword>
<dbReference type="Gene3D" id="3.40.190.290">
    <property type="match status" value="1"/>
</dbReference>
<dbReference type="InterPro" id="IPR005119">
    <property type="entry name" value="LysR_subst-bd"/>
</dbReference>
<evidence type="ECO:0000313" key="8">
    <source>
        <dbReference type="Proteomes" id="UP000067626"/>
    </source>
</evidence>
<organism evidence="7 8">
    <name type="scientific">Chondromyces crocatus</name>
    <dbReference type="NCBI Taxonomy" id="52"/>
    <lineage>
        <taxon>Bacteria</taxon>
        <taxon>Pseudomonadati</taxon>
        <taxon>Myxococcota</taxon>
        <taxon>Polyangia</taxon>
        <taxon>Polyangiales</taxon>
        <taxon>Polyangiaceae</taxon>
        <taxon>Chondromyces</taxon>
    </lineage>
</organism>
<dbReference type="SUPFAM" id="SSF53850">
    <property type="entry name" value="Periplasmic binding protein-like II"/>
    <property type="match status" value="1"/>
</dbReference>
<dbReference type="FunFam" id="1.10.10.10:FF:000001">
    <property type="entry name" value="LysR family transcriptional regulator"/>
    <property type="match status" value="1"/>
</dbReference>
<dbReference type="InterPro" id="IPR058163">
    <property type="entry name" value="LysR-type_TF_proteobact-type"/>
</dbReference>
<dbReference type="Proteomes" id="UP000067626">
    <property type="component" value="Chromosome"/>
</dbReference>
<name>A0A0K1EI19_CHOCO</name>
<dbReference type="GO" id="GO:0003700">
    <property type="term" value="F:DNA-binding transcription factor activity"/>
    <property type="evidence" value="ECO:0007669"/>
    <property type="project" value="InterPro"/>
</dbReference>
<dbReference type="OrthoDB" id="5416547at2"/>
<dbReference type="KEGG" id="ccro:CMC5_046710"/>
<evidence type="ECO:0000313" key="7">
    <source>
        <dbReference type="EMBL" id="AKT40516.1"/>
    </source>
</evidence>
<reference evidence="7 8" key="1">
    <citation type="submission" date="2015-07" db="EMBL/GenBank/DDBJ databases">
        <title>Genome analysis of myxobacterium Chondromyces crocatus Cm c5 reveals a high potential for natural compound synthesis and the genetic basis for the loss of fruiting body formation.</title>
        <authorList>
            <person name="Zaburannyi N."/>
            <person name="Bunk B."/>
            <person name="Maier J."/>
            <person name="Overmann J."/>
            <person name="Mueller R."/>
        </authorList>
    </citation>
    <scope>NUCLEOTIDE SEQUENCE [LARGE SCALE GENOMIC DNA]</scope>
    <source>
        <strain evidence="7 8">Cm c5</strain>
    </source>
</reference>
<evidence type="ECO:0000256" key="4">
    <source>
        <dbReference type="ARBA" id="ARBA00023163"/>
    </source>
</evidence>
<keyword evidence="3" id="KW-0238">DNA-binding</keyword>
<dbReference type="GO" id="GO:0006351">
    <property type="term" value="P:DNA-templated transcription"/>
    <property type="evidence" value="ECO:0007669"/>
    <property type="project" value="TreeGrafter"/>
</dbReference>
<dbReference type="SUPFAM" id="SSF46785">
    <property type="entry name" value="Winged helix' DNA-binding domain"/>
    <property type="match status" value="1"/>
</dbReference>
<dbReference type="PANTHER" id="PTHR30537:SF68">
    <property type="entry name" value="TRANSCRIPTIONAL REGULATOR-RELATED"/>
    <property type="match status" value="1"/>
</dbReference>
<evidence type="ECO:0000259" key="6">
    <source>
        <dbReference type="PROSITE" id="PS50931"/>
    </source>
</evidence>